<dbReference type="EMBL" id="BAAALF010000128">
    <property type="protein sequence ID" value="GAA1258219.1"/>
    <property type="molecule type" value="Genomic_DNA"/>
</dbReference>
<proteinExistence type="predicted"/>
<dbReference type="Proteomes" id="UP001500037">
    <property type="component" value="Unassembled WGS sequence"/>
</dbReference>
<organism evidence="1 2">
    <name type="scientific">Kitasatospora nipponensis</name>
    <dbReference type="NCBI Taxonomy" id="258049"/>
    <lineage>
        <taxon>Bacteria</taxon>
        <taxon>Bacillati</taxon>
        <taxon>Actinomycetota</taxon>
        <taxon>Actinomycetes</taxon>
        <taxon>Kitasatosporales</taxon>
        <taxon>Streptomycetaceae</taxon>
        <taxon>Kitasatospora</taxon>
    </lineage>
</organism>
<comment type="caution">
    <text evidence="1">The sequence shown here is derived from an EMBL/GenBank/DDBJ whole genome shotgun (WGS) entry which is preliminary data.</text>
</comment>
<protein>
    <recommendedName>
        <fullName evidence="3">Kinase</fullName>
    </recommendedName>
</protein>
<dbReference type="Gene3D" id="3.40.50.300">
    <property type="entry name" value="P-loop containing nucleotide triphosphate hydrolases"/>
    <property type="match status" value="1"/>
</dbReference>
<accession>A0ABN1WSJ6</accession>
<name>A0ABN1WSJ6_9ACTN</name>
<keyword evidence="2" id="KW-1185">Reference proteome</keyword>
<dbReference type="SUPFAM" id="SSF52540">
    <property type="entry name" value="P-loop containing nucleoside triphosphate hydrolases"/>
    <property type="match status" value="1"/>
</dbReference>
<evidence type="ECO:0000313" key="2">
    <source>
        <dbReference type="Proteomes" id="UP001500037"/>
    </source>
</evidence>
<dbReference type="Pfam" id="PF13671">
    <property type="entry name" value="AAA_33"/>
    <property type="match status" value="1"/>
</dbReference>
<evidence type="ECO:0000313" key="1">
    <source>
        <dbReference type="EMBL" id="GAA1258219.1"/>
    </source>
</evidence>
<dbReference type="InterPro" id="IPR027417">
    <property type="entry name" value="P-loop_NTPase"/>
</dbReference>
<dbReference type="RefSeq" id="WP_344444757.1">
    <property type="nucleotide sequence ID" value="NZ_BAAALF010000128.1"/>
</dbReference>
<sequence>MVTVLVNGLPGSGKTTLAHALARELRLPLFSTDAVKETLADALGSPPAAAGGDRGWSDALGAAALETLWTLLSCAPYGAVLESPWLAHHRPFAVRGLARAGVGEVHEVWCDVPLALARRRCAERITRRHPVHLDDHADRDERWELWARSAEPLALGPVHRVDTTGPVDIAQLARRVGAQGLSGRPAGSA</sequence>
<gene>
    <name evidence="1" type="ORF">GCM10009665_55560</name>
</gene>
<evidence type="ECO:0008006" key="3">
    <source>
        <dbReference type="Google" id="ProtNLM"/>
    </source>
</evidence>
<reference evidence="1 2" key="1">
    <citation type="journal article" date="2019" name="Int. J. Syst. Evol. Microbiol.">
        <title>The Global Catalogue of Microorganisms (GCM) 10K type strain sequencing project: providing services to taxonomists for standard genome sequencing and annotation.</title>
        <authorList>
            <consortium name="The Broad Institute Genomics Platform"/>
            <consortium name="The Broad Institute Genome Sequencing Center for Infectious Disease"/>
            <person name="Wu L."/>
            <person name="Ma J."/>
        </authorList>
    </citation>
    <scope>NUCLEOTIDE SEQUENCE [LARGE SCALE GENOMIC DNA]</scope>
    <source>
        <strain evidence="1 2">JCM 13004</strain>
    </source>
</reference>